<evidence type="ECO:0000313" key="4">
    <source>
        <dbReference type="Proteomes" id="UP000023152"/>
    </source>
</evidence>
<evidence type="ECO:0000313" key="3">
    <source>
        <dbReference type="EMBL" id="ETO14322.1"/>
    </source>
</evidence>
<comment type="caution">
    <text evidence="3">The sequence shown here is derived from an EMBL/GenBank/DDBJ whole genome shotgun (WGS) entry which is preliminary data.</text>
</comment>
<reference evidence="3 4" key="1">
    <citation type="journal article" date="2013" name="Curr. Biol.">
        <title>The Genome of the Foraminiferan Reticulomyxa filosa.</title>
        <authorList>
            <person name="Glockner G."/>
            <person name="Hulsmann N."/>
            <person name="Schleicher M."/>
            <person name="Noegel A.A."/>
            <person name="Eichinger L."/>
            <person name="Gallinger C."/>
            <person name="Pawlowski J."/>
            <person name="Sierra R."/>
            <person name="Euteneuer U."/>
            <person name="Pillet L."/>
            <person name="Moustafa A."/>
            <person name="Platzer M."/>
            <person name="Groth M."/>
            <person name="Szafranski K."/>
            <person name="Schliwa M."/>
        </authorList>
    </citation>
    <scope>NUCLEOTIDE SEQUENCE [LARGE SCALE GENOMIC DNA]</scope>
</reference>
<keyword evidence="2" id="KW-0472">Membrane</keyword>
<keyword evidence="2" id="KW-0812">Transmembrane</keyword>
<feature type="compositionally biased region" description="Polar residues" evidence="1">
    <location>
        <begin position="181"/>
        <end position="195"/>
    </location>
</feature>
<evidence type="ECO:0000256" key="2">
    <source>
        <dbReference type="SAM" id="Phobius"/>
    </source>
</evidence>
<name>X6MLJ6_RETFI</name>
<gene>
    <name evidence="3" type="ORF">RFI_23045</name>
</gene>
<feature type="region of interest" description="Disordered" evidence="1">
    <location>
        <begin position="181"/>
        <end position="206"/>
    </location>
</feature>
<dbReference type="AlphaFoldDB" id="X6MLJ6"/>
<accession>X6MLJ6</accession>
<proteinExistence type="predicted"/>
<feature type="transmembrane region" description="Helical" evidence="2">
    <location>
        <begin position="297"/>
        <end position="316"/>
    </location>
</feature>
<dbReference type="Proteomes" id="UP000023152">
    <property type="component" value="Unassembled WGS sequence"/>
</dbReference>
<keyword evidence="2" id="KW-1133">Transmembrane helix</keyword>
<organism evidence="3 4">
    <name type="scientific">Reticulomyxa filosa</name>
    <dbReference type="NCBI Taxonomy" id="46433"/>
    <lineage>
        <taxon>Eukaryota</taxon>
        <taxon>Sar</taxon>
        <taxon>Rhizaria</taxon>
        <taxon>Retaria</taxon>
        <taxon>Foraminifera</taxon>
        <taxon>Monothalamids</taxon>
        <taxon>Reticulomyxidae</taxon>
        <taxon>Reticulomyxa</taxon>
    </lineage>
</organism>
<evidence type="ECO:0000256" key="1">
    <source>
        <dbReference type="SAM" id="MobiDB-lite"/>
    </source>
</evidence>
<protein>
    <submittedName>
        <fullName evidence="3">Uncharacterized protein</fullName>
    </submittedName>
</protein>
<keyword evidence="4" id="KW-1185">Reference proteome</keyword>
<dbReference type="EMBL" id="ASPP01020097">
    <property type="protein sequence ID" value="ETO14322.1"/>
    <property type="molecule type" value="Genomic_DNA"/>
</dbReference>
<feature type="compositionally biased region" description="Basic and acidic residues" evidence="1">
    <location>
        <begin position="196"/>
        <end position="206"/>
    </location>
</feature>
<sequence length="326" mass="38186">MVYLNKKCKISKKPASLTTGHCLLLLTYHYEHPDPTHFLESLQLNEFASKLHQVVALIHQFEEDVLSRIQINDGFTKDLFDDMQQKWKLYHESQFQRVKNYFSGVYTYSQIEKFTDIDAKSQYYQTESITFYHHSNINVRLRQYCMAKLLGIFDDWKAFFTALQDIGDYFLRLYQEINGQSSSTNDKNTSEYQNENENKSEKEDTKENALPVMDLYRRSYVQLITDITEATVSHSYAQTYVSSNEEDFSPIAYCITSCEEAIKLQSKHSPLDPCLSLESSQNISDIFKSNLLECKEFFLLSYTFSIVSCTFISYIFDPKWEVTSFS</sequence>